<dbReference type="Gene3D" id="2.60.40.1080">
    <property type="match status" value="1"/>
</dbReference>
<organism evidence="5 6">
    <name type="scientific">Microbispora catharanthi</name>
    <dbReference type="NCBI Taxonomy" id="1712871"/>
    <lineage>
        <taxon>Bacteria</taxon>
        <taxon>Bacillati</taxon>
        <taxon>Actinomycetota</taxon>
        <taxon>Actinomycetes</taxon>
        <taxon>Streptosporangiales</taxon>
        <taxon>Streptosporangiaceae</taxon>
        <taxon>Microbispora</taxon>
    </lineage>
</organism>
<dbReference type="InterPro" id="IPR013320">
    <property type="entry name" value="ConA-like_dom_sf"/>
</dbReference>
<keyword evidence="2" id="KW-0326">Glycosidase</keyword>
<sequence length="736" mass="78916">MGRRVHLLRGVVGGLAALTLGAGALVPSAASAADEGLALWYKLDETSGTVAADSSGNGRNGTLDGDASWGDGLRLGGTNGYVKVPDNLMRGMTTITVALDVWIDPTQATPYFVYGFGNSSGSSGNGYLFTTGNTFRTSIASGNWSTEQNANAGVNLPRGGWQHIAYTLGGGVGVLYQNGDEVARNTAVTLTPGSIGGGTTTADYIGRSLYSGDKYLKGRVKDFRVYGRALGASEIAQLAGPVNAEIVKQDATALDLGDTGAVRSDLTLPAKGASGSTITWASSDPSVVSTTGAVTRPPAGAADAHVTLTATLTKGTATETKTFDVTVEAIYTDKRAVETDAGTLVVHNIDDVRGNLTLPTKGENGTTITWRSSKPDTLGETGEVNRPTPGAEAVKVNLKATISRGGHQAVRVFKPEVPALPAKEPYKGYLFAYFTGEGYSNGEQIYNALSKGNDPLHWQELNGGRPVVTSDVGEKGLRDPFVIRSPEGDRFYLIATDLKIYGNGDWDRAQRGGSRSIMVAESTDLVHWTNQRLVQVSPPEAGNTWAPEAYYDKTLGAYVVFWASKLYDNPRHAGDTYNKMVYATTRDFYTFSEPKIWKDPGYSVIDSTVIEHDGTYYRFTKDERNNTSSSPCSKYIIEEKSTSLTDTNWGFLKECIGSGALSRGEGPTIFKSNIEDKWYLFIDEYGGRGYVPFESTDLEKGDWTVPADYQLPSRPRHGTVLGVTQAEYDRLLSALG</sequence>
<evidence type="ECO:0000256" key="3">
    <source>
        <dbReference type="SAM" id="SignalP"/>
    </source>
</evidence>
<feature type="chain" id="PRO_5024446846" description="Atrophied bacterial Ig domain-containing protein" evidence="3">
    <location>
        <begin position="33"/>
        <end position="736"/>
    </location>
</feature>
<dbReference type="AlphaFoldDB" id="A0A5N6BRT7"/>
<protein>
    <recommendedName>
        <fullName evidence="4">Atrophied bacterial Ig domain-containing protein</fullName>
    </recommendedName>
</protein>
<dbReference type="PANTHER" id="PTHR43301:SF3">
    <property type="entry name" value="ARABINAN ENDO-1,5-ALPHA-L-ARABINOSIDASE A-RELATED"/>
    <property type="match status" value="1"/>
</dbReference>
<feature type="signal peptide" evidence="3">
    <location>
        <begin position="1"/>
        <end position="32"/>
    </location>
</feature>
<dbReference type="SUPFAM" id="SSF49899">
    <property type="entry name" value="Concanavalin A-like lectins/glucanases"/>
    <property type="match status" value="1"/>
</dbReference>
<proteinExistence type="predicted"/>
<accession>A0A5N6BRT7</accession>
<dbReference type="Pfam" id="PF13385">
    <property type="entry name" value="Laminin_G_3"/>
    <property type="match status" value="1"/>
</dbReference>
<evidence type="ECO:0000259" key="4">
    <source>
        <dbReference type="Pfam" id="PF20578"/>
    </source>
</evidence>
<keyword evidence="1" id="KW-0378">Hydrolase</keyword>
<evidence type="ECO:0000256" key="1">
    <source>
        <dbReference type="ARBA" id="ARBA00022801"/>
    </source>
</evidence>
<evidence type="ECO:0000313" key="5">
    <source>
        <dbReference type="EMBL" id="KAB8183050.1"/>
    </source>
</evidence>
<dbReference type="InterPro" id="IPR023296">
    <property type="entry name" value="Glyco_hydro_beta-prop_sf"/>
</dbReference>
<comment type="caution">
    <text evidence="5">The sequence shown here is derived from an EMBL/GenBank/DDBJ whole genome shotgun (WGS) entry which is preliminary data.</text>
</comment>
<name>A0A5N6BRT7_9ACTN</name>
<dbReference type="SUPFAM" id="SSF75005">
    <property type="entry name" value="Arabinanase/levansucrase/invertase"/>
    <property type="match status" value="2"/>
</dbReference>
<dbReference type="PANTHER" id="PTHR43301">
    <property type="entry name" value="ARABINAN ENDO-1,5-ALPHA-L-ARABINOSIDASE"/>
    <property type="match status" value="1"/>
</dbReference>
<dbReference type="InterPro" id="IPR046780">
    <property type="entry name" value="aBig_2"/>
</dbReference>
<dbReference type="InterPro" id="IPR050727">
    <property type="entry name" value="GH43_arabinanases"/>
</dbReference>
<evidence type="ECO:0000256" key="2">
    <source>
        <dbReference type="ARBA" id="ARBA00023295"/>
    </source>
</evidence>
<dbReference type="Proteomes" id="UP000313066">
    <property type="component" value="Unassembled WGS sequence"/>
</dbReference>
<dbReference type="Pfam" id="PF20578">
    <property type="entry name" value="aBig_2"/>
    <property type="match status" value="2"/>
</dbReference>
<dbReference type="GO" id="GO:0016798">
    <property type="term" value="F:hydrolase activity, acting on glycosyl bonds"/>
    <property type="evidence" value="ECO:0007669"/>
    <property type="project" value="UniProtKB-KW"/>
</dbReference>
<dbReference type="InterPro" id="IPR006311">
    <property type="entry name" value="TAT_signal"/>
</dbReference>
<feature type="domain" description="Atrophied bacterial Ig" evidence="4">
    <location>
        <begin position="247"/>
        <end position="328"/>
    </location>
</feature>
<dbReference type="Gene3D" id="2.60.120.200">
    <property type="match status" value="1"/>
</dbReference>
<feature type="domain" description="Atrophied bacterial Ig" evidence="4">
    <location>
        <begin position="346"/>
        <end position="418"/>
    </location>
</feature>
<dbReference type="PROSITE" id="PS51318">
    <property type="entry name" value="TAT"/>
    <property type="match status" value="1"/>
</dbReference>
<dbReference type="CDD" id="cd08983">
    <property type="entry name" value="GH43_Bt3655-like"/>
    <property type="match status" value="1"/>
</dbReference>
<dbReference type="Gene3D" id="2.115.10.20">
    <property type="entry name" value="Glycosyl hydrolase domain, family 43"/>
    <property type="match status" value="1"/>
</dbReference>
<reference evidence="5 6" key="1">
    <citation type="submission" date="2019-10" db="EMBL/GenBank/DDBJ databases">
        <title>Nonomuraea sp. nov., isolated from Phyllanthus amarus.</title>
        <authorList>
            <person name="Klykleung N."/>
            <person name="Tanasupawat S."/>
        </authorList>
    </citation>
    <scope>NUCLEOTIDE SEQUENCE [LARGE SCALE GENOMIC DNA]</scope>
    <source>
        <strain evidence="5 6">CR1-09</strain>
    </source>
</reference>
<gene>
    <name evidence="5" type="ORF">FH610_021160</name>
</gene>
<keyword evidence="3" id="KW-0732">Signal</keyword>
<dbReference type="RefSeq" id="WP_139576263.1">
    <property type="nucleotide sequence ID" value="NZ_VDMA02000011.1"/>
</dbReference>
<keyword evidence="6" id="KW-1185">Reference proteome</keyword>
<dbReference type="EMBL" id="VDMA02000011">
    <property type="protein sequence ID" value="KAB8183050.1"/>
    <property type="molecule type" value="Genomic_DNA"/>
</dbReference>
<evidence type="ECO:0000313" key="6">
    <source>
        <dbReference type="Proteomes" id="UP000313066"/>
    </source>
</evidence>